<feature type="domain" description="Disease resistance N-terminal" evidence="8">
    <location>
        <begin position="39"/>
        <end position="124"/>
    </location>
</feature>
<evidence type="ECO:0000313" key="11">
    <source>
        <dbReference type="EMBL" id="OTG03565.1"/>
    </source>
</evidence>
<dbReference type="InterPro" id="IPR058922">
    <property type="entry name" value="WHD_DRP"/>
</dbReference>
<evidence type="ECO:0000256" key="5">
    <source>
        <dbReference type="ARBA" id="ARBA00022821"/>
    </source>
</evidence>
<dbReference type="InterPro" id="IPR027417">
    <property type="entry name" value="P-loop_NTPase"/>
</dbReference>
<comment type="similarity">
    <text evidence="1">Belongs to the disease resistance NB-LRR family.</text>
</comment>
<keyword evidence="3" id="KW-0677">Repeat</keyword>
<dbReference type="Pfam" id="PF18052">
    <property type="entry name" value="Rx_N"/>
    <property type="match status" value="1"/>
</dbReference>
<dbReference type="FunFam" id="3.40.50.300:FF:001091">
    <property type="entry name" value="Probable disease resistance protein At1g61300"/>
    <property type="match status" value="1"/>
</dbReference>
<keyword evidence="5" id="KW-0611">Plant defense</keyword>
<gene>
    <name evidence="11" type="ORF">HannXRQ_Chr13g0425461</name>
    <name evidence="10" type="ORF">HanXRQr2_Chr13g0614961</name>
</gene>
<dbReference type="AlphaFoldDB" id="A0A251SXG8"/>
<dbReference type="Pfam" id="PF00931">
    <property type="entry name" value="NB-ARC"/>
    <property type="match status" value="1"/>
</dbReference>
<keyword evidence="11" id="KW-0378">Hydrolase</keyword>
<organism evidence="11 12">
    <name type="scientific">Helianthus annuus</name>
    <name type="common">Common sunflower</name>
    <dbReference type="NCBI Taxonomy" id="4232"/>
    <lineage>
        <taxon>Eukaryota</taxon>
        <taxon>Viridiplantae</taxon>
        <taxon>Streptophyta</taxon>
        <taxon>Embryophyta</taxon>
        <taxon>Tracheophyta</taxon>
        <taxon>Spermatophyta</taxon>
        <taxon>Magnoliopsida</taxon>
        <taxon>eudicotyledons</taxon>
        <taxon>Gunneridae</taxon>
        <taxon>Pentapetalae</taxon>
        <taxon>asterids</taxon>
        <taxon>campanulids</taxon>
        <taxon>Asterales</taxon>
        <taxon>Asteraceae</taxon>
        <taxon>Asteroideae</taxon>
        <taxon>Heliantheae alliance</taxon>
        <taxon>Heliantheae</taxon>
        <taxon>Helianthus</taxon>
    </lineage>
</organism>
<keyword evidence="2" id="KW-0433">Leucine-rich repeat</keyword>
<reference evidence="10" key="3">
    <citation type="submission" date="2020-06" db="EMBL/GenBank/DDBJ databases">
        <title>Helianthus annuus Genome sequencing and assembly Release 2.</title>
        <authorList>
            <person name="Gouzy J."/>
            <person name="Langlade N."/>
            <person name="Munos S."/>
        </authorList>
    </citation>
    <scope>NUCLEOTIDE SEQUENCE</scope>
    <source>
        <tissue evidence="10">Leaves</tissue>
    </source>
</reference>
<evidence type="ECO:0000259" key="8">
    <source>
        <dbReference type="Pfam" id="PF18052"/>
    </source>
</evidence>
<feature type="domain" description="NB-ARC" evidence="7">
    <location>
        <begin position="167"/>
        <end position="334"/>
    </location>
</feature>
<proteinExistence type="inferred from homology"/>
<protein>
    <submittedName>
        <fullName evidence="11">Putative NB-ARC, P-loop containing nucleoside triphosphate hydrolase</fullName>
    </submittedName>
    <submittedName>
        <fullName evidence="10">Virus X resistance protein-like, coiled-coil</fullName>
    </submittedName>
</protein>
<evidence type="ECO:0000259" key="7">
    <source>
        <dbReference type="Pfam" id="PF00931"/>
    </source>
</evidence>
<dbReference type="InParanoid" id="A0A251SXG8"/>
<evidence type="ECO:0000313" key="12">
    <source>
        <dbReference type="Proteomes" id="UP000215914"/>
    </source>
</evidence>
<dbReference type="PRINTS" id="PR00364">
    <property type="entry name" value="DISEASERSIST"/>
</dbReference>
<evidence type="ECO:0000256" key="6">
    <source>
        <dbReference type="ARBA" id="ARBA00022840"/>
    </source>
</evidence>
<keyword evidence="12" id="KW-1185">Reference proteome</keyword>
<evidence type="ECO:0000259" key="9">
    <source>
        <dbReference type="Pfam" id="PF23559"/>
    </source>
</evidence>
<dbReference type="PANTHER" id="PTHR36766:SF61">
    <property type="entry name" value="NB-ARC DOMAIN DISEASE RESISTANCE PROTEIN"/>
    <property type="match status" value="1"/>
</dbReference>
<dbReference type="OMA" id="ESANWKS"/>
<dbReference type="EMBL" id="CM007902">
    <property type="protein sequence ID" value="OTG03565.1"/>
    <property type="molecule type" value="Genomic_DNA"/>
</dbReference>
<keyword evidence="6" id="KW-0067">ATP-binding</keyword>
<evidence type="ECO:0000256" key="3">
    <source>
        <dbReference type="ARBA" id="ARBA00022737"/>
    </source>
</evidence>
<dbReference type="PANTHER" id="PTHR36766">
    <property type="entry name" value="PLANT BROAD-SPECTRUM MILDEW RESISTANCE PROTEIN RPW8"/>
    <property type="match status" value="1"/>
</dbReference>
<dbReference type="InterPro" id="IPR002182">
    <property type="entry name" value="NB-ARC"/>
</dbReference>
<dbReference type="GO" id="GO:0051607">
    <property type="term" value="P:defense response to virus"/>
    <property type="evidence" value="ECO:0007669"/>
    <property type="project" value="UniProtKB-ARBA"/>
</dbReference>
<dbReference type="Gramene" id="mRNA:HanXRQr2_Chr13g0614961">
    <property type="protein sequence ID" value="CDS:HanXRQr2_Chr13g0614961.1"/>
    <property type="gene ID" value="HanXRQr2_Chr13g0614961"/>
</dbReference>
<dbReference type="GO" id="GO:0016787">
    <property type="term" value="F:hydrolase activity"/>
    <property type="evidence" value="ECO:0007669"/>
    <property type="project" value="UniProtKB-KW"/>
</dbReference>
<dbReference type="Gene3D" id="1.20.5.4130">
    <property type="match status" value="1"/>
</dbReference>
<dbReference type="GO" id="GO:0005524">
    <property type="term" value="F:ATP binding"/>
    <property type="evidence" value="ECO:0007669"/>
    <property type="project" value="UniProtKB-KW"/>
</dbReference>
<dbReference type="Pfam" id="PF23559">
    <property type="entry name" value="WHD_DRP"/>
    <property type="match status" value="1"/>
</dbReference>
<evidence type="ECO:0000256" key="2">
    <source>
        <dbReference type="ARBA" id="ARBA00022614"/>
    </source>
</evidence>
<reference evidence="10 12" key="1">
    <citation type="journal article" date="2017" name="Nature">
        <title>The sunflower genome provides insights into oil metabolism, flowering and Asterid evolution.</title>
        <authorList>
            <person name="Badouin H."/>
            <person name="Gouzy J."/>
            <person name="Grassa C.J."/>
            <person name="Murat F."/>
            <person name="Staton S.E."/>
            <person name="Cottret L."/>
            <person name="Lelandais-Briere C."/>
            <person name="Owens G.L."/>
            <person name="Carrere S."/>
            <person name="Mayjonade B."/>
            <person name="Legrand L."/>
            <person name="Gill N."/>
            <person name="Kane N.C."/>
            <person name="Bowers J.E."/>
            <person name="Hubner S."/>
            <person name="Bellec A."/>
            <person name="Berard A."/>
            <person name="Berges H."/>
            <person name="Blanchet N."/>
            <person name="Boniface M.C."/>
            <person name="Brunel D."/>
            <person name="Catrice O."/>
            <person name="Chaidir N."/>
            <person name="Claudel C."/>
            <person name="Donnadieu C."/>
            <person name="Faraut T."/>
            <person name="Fievet G."/>
            <person name="Helmstetter N."/>
            <person name="King M."/>
            <person name="Knapp S.J."/>
            <person name="Lai Z."/>
            <person name="Le Paslier M.C."/>
            <person name="Lippi Y."/>
            <person name="Lorenzon L."/>
            <person name="Mandel J.R."/>
            <person name="Marage G."/>
            <person name="Marchand G."/>
            <person name="Marquand E."/>
            <person name="Bret-Mestries E."/>
            <person name="Morien E."/>
            <person name="Nambeesan S."/>
            <person name="Nguyen T."/>
            <person name="Pegot-Espagnet P."/>
            <person name="Pouilly N."/>
            <person name="Raftis F."/>
            <person name="Sallet E."/>
            <person name="Schiex T."/>
            <person name="Thomas J."/>
            <person name="Vandecasteele C."/>
            <person name="Vares D."/>
            <person name="Vear F."/>
            <person name="Vautrin S."/>
            <person name="Crespi M."/>
            <person name="Mangin B."/>
            <person name="Burke J.M."/>
            <person name="Salse J."/>
            <person name="Munos S."/>
            <person name="Vincourt P."/>
            <person name="Rieseberg L.H."/>
            <person name="Langlade N.B."/>
        </authorList>
    </citation>
    <scope>NUCLEOTIDE SEQUENCE [LARGE SCALE GENOMIC DNA]</scope>
    <source>
        <strain evidence="12">cv. SF193</strain>
        <tissue evidence="10">Leaves</tissue>
    </source>
</reference>
<name>A0A251SXG8_HELAN</name>
<dbReference type="GO" id="GO:0043531">
    <property type="term" value="F:ADP binding"/>
    <property type="evidence" value="ECO:0007669"/>
    <property type="project" value="InterPro"/>
</dbReference>
<evidence type="ECO:0000256" key="1">
    <source>
        <dbReference type="ARBA" id="ARBA00008894"/>
    </source>
</evidence>
<sequence length="607" mass="69417">MTSFFAFHSYLIHTPLFRPTTLIPISLLTMAETVAIELVKVVAEKMTDEAFKRIARSQGIHSELKELKSTLSRIQDLLHDASQKEVNNKTVKSWLNGLQHLAYDIDDVLDDVATEDMHRRCSITKRLQDLEKQNPGLVVIGEKPKVITSRRNETSLPDGSSVIGREVEKEKLLNKLLVDDGSSKESFSIVPIVGMGGVGKTTLARLLYNDTKVQTHFEPKIWVCVSDDFDIFKISDIILQSMTKESKEYKDLNQLQMALIEKLKNKRFLLVLDDVWHENDDDWENLVRPFRSCAPGSRIIVTTRKEELLKKLRFGHLDCLKSLSHEDGLSLFALHALGVENFNSHTTLKPYGEGIVKKCAGLPLALKAIGRLLGTRTNVEDWEDVLNSEIWNLENSDKIVPALRLSYQDLSADLKQLFAYCSLFPKDYLFDKEELVLLWMAEGFLSPSNATKSLERLGHEYFEILLSRSFFQHAPNDKSLFIMHDLMNDLATFVVGEFFLRFDNHMKTRTEDLAKYRHMSFTREKYIGYHKFEAFKSAKSLRTLLVVSLGVDKGWDNFYLSSKILVDILPELTLLRVLSYSANTVVLMTNLPEYSFFRSGSDTTLLI</sequence>
<dbReference type="FunFam" id="1.10.10.10:FF:000322">
    <property type="entry name" value="Probable disease resistance protein At1g63360"/>
    <property type="match status" value="1"/>
</dbReference>
<dbReference type="Proteomes" id="UP000215914">
    <property type="component" value="Chromosome 13"/>
</dbReference>
<dbReference type="InterPro" id="IPR042197">
    <property type="entry name" value="Apaf_helical"/>
</dbReference>
<keyword evidence="4" id="KW-0547">Nucleotide-binding</keyword>
<reference evidence="11" key="2">
    <citation type="submission" date="2017-02" db="EMBL/GenBank/DDBJ databases">
        <title>Sunflower complete genome.</title>
        <authorList>
            <person name="Langlade N."/>
            <person name="Munos S."/>
        </authorList>
    </citation>
    <scope>NUCLEOTIDE SEQUENCE [LARGE SCALE GENOMIC DNA]</scope>
    <source>
        <tissue evidence="11">Leaves</tissue>
    </source>
</reference>
<evidence type="ECO:0000256" key="4">
    <source>
        <dbReference type="ARBA" id="ARBA00022741"/>
    </source>
</evidence>
<accession>A0A251SXG8</accession>
<evidence type="ECO:0000313" key="10">
    <source>
        <dbReference type="EMBL" id="KAF5775696.1"/>
    </source>
</evidence>
<feature type="domain" description="Disease resistance protein winged helix" evidence="9">
    <location>
        <begin position="423"/>
        <end position="491"/>
    </location>
</feature>
<dbReference type="Gene3D" id="3.40.50.300">
    <property type="entry name" value="P-loop containing nucleotide triphosphate hydrolases"/>
    <property type="match status" value="1"/>
</dbReference>
<dbReference type="EMBL" id="MNCJ02000328">
    <property type="protein sequence ID" value="KAF5775696.1"/>
    <property type="molecule type" value="Genomic_DNA"/>
</dbReference>
<dbReference type="SUPFAM" id="SSF52540">
    <property type="entry name" value="P-loop containing nucleoside triphosphate hydrolases"/>
    <property type="match status" value="1"/>
</dbReference>
<dbReference type="Gene3D" id="1.10.8.430">
    <property type="entry name" value="Helical domain of apoptotic protease-activating factors"/>
    <property type="match status" value="1"/>
</dbReference>
<dbReference type="InterPro" id="IPR041118">
    <property type="entry name" value="Rx_N"/>
</dbReference>